<dbReference type="InterPro" id="IPR014001">
    <property type="entry name" value="Helicase_ATP-bd"/>
</dbReference>
<evidence type="ECO:0000256" key="5">
    <source>
        <dbReference type="PROSITE-ProRule" id="PRU00552"/>
    </source>
</evidence>
<dbReference type="InterPro" id="IPR014014">
    <property type="entry name" value="RNA_helicase_DEAD_Q_motif"/>
</dbReference>
<dbReference type="Pfam" id="PF00270">
    <property type="entry name" value="DEAD"/>
    <property type="match status" value="1"/>
</dbReference>
<reference evidence="11 12" key="1">
    <citation type="journal article" date="2021" name="Sci. Rep.">
        <title>The genome of the diatom Chaetoceros tenuissimus carries an ancient integrated fragment of an extant virus.</title>
        <authorList>
            <person name="Hongo Y."/>
            <person name="Kimura K."/>
            <person name="Takaki Y."/>
            <person name="Yoshida Y."/>
            <person name="Baba S."/>
            <person name="Kobayashi G."/>
            <person name="Nagasaki K."/>
            <person name="Hano T."/>
            <person name="Tomaru Y."/>
        </authorList>
    </citation>
    <scope>NUCLEOTIDE SEQUENCE [LARGE SCALE GENOMIC DNA]</scope>
    <source>
        <strain evidence="11 12">NIES-3715</strain>
    </source>
</reference>
<protein>
    <submittedName>
        <fullName evidence="11">ATP-dependent RNA helicase DDX27</fullName>
    </submittedName>
</protein>
<dbReference type="AlphaFoldDB" id="A0AAD3CG33"/>
<dbReference type="InterPro" id="IPR001650">
    <property type="entry name" value="Helicase_C-like"/>
</dbReference>
<dbReference type="GO" id="GO:0003724">
    <property type="term" value="F:RNA helicase activity"/>
    <property type="evidence" value="ECO:0007669"/>
    <property type="project" value="InterPro"/>
</dbReference>
<dbReference type="PROSITE" id="PS51195">
    <property type="entry name" value="Q_MOTIF"/>
    <property type="match status" value="1"/>
</dbReference>
<name>A0AAD3CG33_9STRA</name>
<dbReference type="CDD" id="cd17947">
    <property type="entry name" value="DEADc_DDX27"/>
    <property type="match status" value="1"/>
</dbReference>
<dbReference type="SMART" id="SM00490">
    <property type="entry name" value="HELICc"/>
    <property type="match status" value="1"/>
</dbReference>
<feature type="region of interest" description="Disordered" evidence="7">
    <location>
        <begin position="628"/>
        <end position="650"/>
    </location>
</feature>
<evidence type="ECO:0000259" key="8">
    <source>
        <dbReference type="PROSITE" id="PS51192"/>
    </source>
</evidence>
<dbReference type="Pfam" id="PF00271">
    <property type="entry name" value="Helicase_C"/>
    <property type="match status" value="1"/>
</dbReference>
<evidence type="ECO:0000256" key="3">
    <source>
        <dbReference type="ARBA" id="ARBA00022806"/>
    </source>
</evidence>
<dbReference type="GO" id="GO:0005829">
    <property type="term" value="C:cytosol"/>
    <property type="evidence" value="ECO:0007669"/>
    <property type="project" value="TreeGrafter"/>
</dbReference>
<dbReference type="PANTHER" id="PTHR47959">
    <property type="entry name" value="ATP-DEPENDENT RNA HELICASE RHLE-RELATED"/>
    <property type="match status" value="1"/>
</dbReference>
<feature type="region of interest" description="Disordered" evidence="7">
    <location>
        <begin position="864"/>
        <end position="894"/>
    </location>
</feature>
<evidence type="ECO:0000313" key="12">
    <source>
        <dbReference type="Proteomes" id="UP001054902"/>
    </source>
</evidence>
<dbReference type="InterPro" id="IPR050079">
    <property type="entry name" value="DEAD_box_RNA_helicase"/>
</dbReference>
<dbReference type="InterPro" id="IPR011545">
    <property type="entry name" value="DEAD/DEAH_box_helicase_dom"/>
</dbReference>
<evidence type="ECO:0000256" key="4">
    <source>
        <dbReference type="ARBA" id="ARBA00022840"/>
    </source>
</evidence>
<evidence type="ECO:0000259" key="9">
    <source>
        <dbReference type="PROSITE" id="PS51194"/>
    </source>
</evidence>
<keyword evidence="4" id="KW-0067">ATP-binding</keyword>
<keyword evidence="1" id="KW-0547">Nucleotide-binding</keyword>
<gene>
    <name evidence="11" type="ORF">CTEN210_01931</name>
</gene>
<evidence type="ECO:0000256" key="1">
    <source>
        <dbReference type="ARBA" id="ARBA00022741"/>
    </source>
</evidence>
<feature type="compositionally biased region" description="Basic residues" evidence="7">
    <location>
        <begin position="821"/>
        <end position="837"/>
    </location>
</feature>
<dbReference type="SMART" id="SM00487">
    <property type="entry name" value="DEXDc"/>
    <property type="match status" value="1"/>
</dbReference>
<dbReference type="SUPFAM" id="SSF52540">
    <property type="entry name" value="P-loop containing nucleoside triphosphate hydrolases"/>
    <property type="match status" value="2"/>
</dbReference>
<feature type="coiled-coil region" evidence="6">
    <location>
        <begin position="749"/>
        <end position="776"/>
    </location>
</feature>
<feature type="domain" description="Helicase ATP-binding" evidence="8">
    <location>
        <begin position="276"/>
        <end position="458"/>
    </location>
</feature>
<evidence type="ECO:0000259" key="10">
    <source>
        <dbReference type="PROSITE" id="PS51195"/>
    </source>
</evidence>
<keyword evidence="12" id="KW-1185">Reference proteome</keyword>
<feature type="region of interest" description="Disordered" evidence="7">
    <location>
        <begin position="98"/>
        <end position="224"/>
    </location>
</feature>
<feature type="compositionally biased region" description="Acidic residues" evidence="7">
    <location>
        <begin position="9"/>
        <end position="33"/>
    </location>
</feature>
<dbReference type="GO" id="GO:0016787">
    <property type="term" value="F:hydrolase activity"/>
    <property type="evidence" value="ECO:0007669"/>
    <property type="project" value="UniProtKB-KW"/>
</dbReference>
<dbReference type="Proteomes" id="UP001054902">
    <property type="component" value="Unassembled WGS sequence"/>
</dbReference>
<dbReference type="CDD" id="cd18787">
    <property type="entry name" value="SF2_C_DEAD"/>
    <property type="match status" value="1"/>
</dbReference>
<dbReference type="GO" id="GO:0003676">
    <property type="term" value="F:nucleic acid binding"/>
    <property type="evidence" value="ECO:0007669"/>
    <property type="project" value="InterPro"/>
</dbReference>
<feature type="compositionally biased region" description="Acidic residues" evidence="7">
    <location>
        <begin position="110"/>
        <end position="163"/>
    </location>
</feature>
<feature type="compositionally biased region" description="Basic and acidic residues" evidence="7">
    <location>
        <begin position="628"/>
        <end position="642"/>
    </location>
</feature>
<sequence>MSDLAFLSSDEEDNNVVVDEAPEEESDDDEFGNDFEFGGLLGEDGRETELTSLLSTTGKNTWSYKSALKILEKHDEMRDGLNGLGGVRERTDVASIIAEARKNMKANNDKEDDDTENTSGDEEEQAGSNNDESESESEDSDDDDDNNDDSDSGDESSDDEVDDAEKMKGMDQDVVRDRKAKLTKNMIREQDEEDSGSDDDDDDDENDESSNDSEDEEAKKEAAKAAKYFDQSHFHSSQGVGEKVEVFAQLNLSRPLLRGVASIGFVSPTPIQAKVIPIALSGRDVCASAQTGSGKTAAFLLPIMERIIQRGGGNTKNKKHLAATRALILTPTRELAAQCLGMMNAIGKFTDLRAALIVGGSKNINSQAAELRTRPDVVVATPGRLIDHLVNSSGVDLDDLEFLVLDEADRLLDLGFQDEIHEIVKSCPSERQSLLFSATMGTKVDELIKLSLKRPVRVHVSAKDKKDSDSADGVEVANRLEQEFVRVRASNEGVNREAMLLALLTRTYTKRVIVFFDTKADAHRLMILAGLCGIKCAEIHGNLTQVQRLEALEQFREGAVDVLLATDLAARGLDISSVEAVINFEMPSQVETYVHRIGRTARAGRAGKACTLIGEGRRQLMKAVMKDAEQKRRIEEKRKNRNDASSSTGAIRSRTIPTAVLKHFAAKIVSLEPHLKEVMAAEAVAKMDRIAEIEAKRAQNLIAKGDKKDDAQMKREWFTSHQERISAKERYKQKQEEIKAKIGTGMHRMTRKKRRMREAKEEIAAMQEETREHYEETGEMSKKIMTQNAMKASAKAQKRQLMEQEQDKFMASIVEEDMKQEKKRKQKEKSEKKKKRGAFASDALGDSGLFDDERVAQVQKSAFEFQGYDPDKQRKHKAKSHHGFKSKSKFKRRK</sequence>
<feature type="region of interest" description="Disordered" evidence="7">
    <location>
        <begin position="809"/>
        <end position="846"/>
    </location>
</feature>
<dbReference type="PANTHER" id="PTHR47959:SF1">
    <property type="entry name" value="ATP-DEPENDENT RNA HELICASE DBPA"/>
    <property type="match status" value="1"/>
</dbReference>
<feature type="compositionally biased region" description="Acidic residues" evidence="7">
    <location>
        <begin position="190"/>
        <end position="216"/>
    </location>
</feature>
<dbReference type="GO" id="GO:0005524">
    <property type="term" value="F:ATP binding"/>
    <property type="evidence" value="ECO:0007669"/>
    <property type="project" value="UniProtKB-KW"/>
</dbReference>
<comment type="caution">
    <text evidence="11">The sequence shown here is derived from an EMBL/GenBank/DDBJ whole genome shotgun (WGS) entry which is preliminary data.</text>
</comment>
<keyword evidence="2" id="KW-0378">Hydrolase</keyword>
<dbReference type="EMBL" id="BLLK01000020">
    <property type="protein sequence ID" value="GFH45457.1"/>
    <property type="molecule type" value="Genomic_DNA"/>
</dbReference>
<keyword evidence="6" id="KW-0175">Coiled coil</keyword>
<dbReference type="PROSITE" id="PS00039">
    <property type="entry name" value="DEAD_ATP_HELICASE"/>
    <property type="match status" value="1"/>
</dbReference>
<dbReference type="PROSITE" id="PS51194">
    <property type="entry name" value="HELICASE_CTER"/>
    <property type="match status" value="1"/>
</dbReference>
<dbReference type="InterPro" id="IPR027417">
    <property type="entry name" value="P-loop_NTPase"/>
</dbReference>
<feature type="compositionally biased region" description="Basic and acidic residues" evidence="7">
    <location>
        <begin position="164"/>
        <end position="177"/>
    </location>
</feature>
<feature type="domain" description="Helicase C-terminal" evidence="9">
    <location>
        <begin position="479"/>
        <end position="645"/>
    </location>
</feature>
<dbReference type="Gene3D" id="3.40.50.300">
    <property type="entry name" value="P-loop containing nucleotide triphosphate hydrolases"/>
    <property type="match status" value="2"/>
</dbReference>
<dbReference type="PROSITE" id="PS51192">
    <property type="entry name" value="HELICASE_ATP_BIND_1"/>
    <property type="match status" value="1"/>
</dbReference>
<accession>A0AAD3CG33</accession>
<feature type="region of interest" description="Disordered" evidence="7">
    <location>
        <begin position="1"/>
        <end position="33"/>
    </location>
</feature>
<evidence type="ECO:0000256" key="6">
    <source>
        <dbReference type="SAM" id="Coils"/>
    </source>
</evidence>
<proteinExistence type="predicted"/>
<feature type="domain" description="DEAD-box RNA helicase Q" evidence="10">
    <location>
        <begin position="245"/>
        <end position="273"/>
    </location>
</feature>
<evidence type="ECO:0000256" key="2">
    <source>
        <dbReference type="ARBA" id="ARBA00022801"/>
    </source>
</evidence>
<evidence type="ECO:0000313" key="11">
    <source>
        <dbReference type="EMBL" id="GFH45457.1"/>
    </source>
</evidence>
<feature type="compositionally biased region" description="Basic residues" evidence="7">
    <location>
        <begin position="873"/>
        <end position="894"/>
    </location>
</feature>
<feature type="short sequence motif" description="Q motif" evidence="5">
    <location>
        <begin position="245"/>
        <end position="273"/>
    </location>
</feature>
<evidence type="ECO:0000256" key="7">
    <source>
        <dbReference type="SAM" id="MobiDB-lite"/>
    </source>
</evidence>
<organism evidence="11 12">
    <name type="scientific">Chaetoceros tenuissimus</name>
    <dbReference type="NCBI Taxonomy" id="426638"/>
    <lineage>
        <taxon>Eukaryota</taxon>
        <taxon>Sar</taxon>
        <taxon>Stramenopiles</taxon>
        <taxon>Ochrophyta</taxon>
        <taxon>Bacillariophyta</taxon>
        <taxon>Coscinodiscophyceae</taxon>
        <taxon>Chaetocerotophycidae</taxon>
        <taxon>Chaetocerotales</taxon>
        <taxon>Chaetocerotaceae</taxon>
        <taxon>Chaetoceros</taxon>
    </lineage>
</organism>
<dbReference type="InterPro" id="IPR000629">
    <property type="entry name" value="RNA-helicase_DEAD-box_CS"/>
</dbReference>
<keyword evidence="3 11" id="KW-0347">Helicase</keyword>